<dbReference type="RefSeq" id="WP_212610859.1">
    <property type="nucleotide sequence ID" value="NZ_CP073910.1"/>
</dbReference>
<dbReference type="AlphaFoldDB" id="A0A975KBL1"/>
<organism evidence="1 2">
    <name type="scientific">Sphingobium phenoxybenzoativorans</name>
    <dbReference type="NCBI Taxonomy" id="1592790"/>
    <lineage>
        <taxon>Bacteria</taxon>
        <taxon>Pseudomonadati</taxon>
        <taxon>Pseudomonadota</taxon>
        <taxon>Alphaproteobacteria</taxon>
        <taxon>Sphingomonadales</taxon>
        <taxon>Sphingomonadaceae</taxon>
        <taxon>Sphingobium</taxon>
    </lineage>
</organism>
<sequence>MDVILLTGLMKMELRDGRTIRLCDGNFLRWGADLYESSDETFGTIGSMDVFREGVGDEVPNFRMTFLPASTAAATAISAPGMQGSRVRFWIAEVDAHSGLILGEPDLQFDGQIDRTILRIGRGKRELDIELVSTSARLLSTNEGNSLNPRFHKLINPGEKGEDNATGLGIGVAWGTESQVASGGGLIGSIFGD</sequence>
<keyword evidence="2" id="KW-1185">Reference proteome</keyword>
<name>A0A975KBL1_9SPHN</name>
<dbReference type="EMBL" id="CP073910">
    <property type="protein sequence ID" value="QUT07909.1"/>
    <property type="molecule type" value="Genomic_DNA"/>
</dbReference>
<proteinExistence type="predicted"/>
<dbReference type="Proteomes" id="UP000681425">
    <property type="component" value="Chromosome"/>
</dbReference>
<evidence type="ECO:0000313" key="2">
    <source>
        <dbReference type="Proteomes" id="UP000681425"/>
    </source>
</evidence>
<gene>
    <name evidence="1" type="ORF">KFK14_11270</name>
</gene>
<protein>
    <submittedName>
        <fullName evidence="1">Uncharacterized protein</fullName>
    </submittedName>
</protein>
<reference evidence="1" key="1">
    <citation type="submission" date="2021-04" db="EMBL/GenBank/DDBJ databases">
        <title>Isolation of p-tert-butylphenol degrading bacteria Sphingobium phenoxybenzoativorans Tas13 from active sludge.</title>
        <authorList>
            <person name="Li Y."/>
        </authorList>
    </citation>
    <scope>NUCLEOTIDE SEQUENCE</scope>
    <source>
        <strain evidence="1">Tas13</strain>
    </source>
</reference>
<dbReference type="KEGG" id="spph:KFK14_11270"/>
<evidence type="ECO:0000313" key="1">
    <source>
        <dbReference type="EMBL" id="QUT07909.1"/>
    </source>
</evidence>
<accession>A0A975KBL1</accession>